<feature type="region of interest" description="Disordered" evidence="2">
    <location>
        <begin position="1081"/>
        <end position="1108"/>
    </location>
</feature>
<dbReference type="STRING" id="361077.A0A151ZH20"/>
<dbReference type="EMBL" id="LODT01000028">
    <property type="protein sequence ID" value="KYQ93225.1"/>
    <property type="molecule type" value="Genomic_DNA"/>
</dbReference>
<dbReference type="InParanoid" id="A0A151ZH20"/>
<dbReference type="InterPro" id="IPR016024">
    <property type="entry name" value="ARM-type_fold"/>
</dbReference>
<feature type="compositionally biased region" description="Polar residues" evidence="2">
    <location>
        <begin position="98"/>
        <end position="115"/>
    </location>
</feature>
<gene>
    <name evidence="3" type="ORF">DLAC_05867</name>
</gene>
<evidence type="ECO:0000256" key="2">
    <source>
        <dbReference type="SAM" id="MobiDB-lite"/>
    </source>
</evidence>
<dbReference type="Gene3D" id="1.25.10.10">
    <property type="entry name" value="Leucine-rich Repeat Variant"/>
    <property type="match status" value="2"/>
</dbReference>
<dbReference type="PANTHER" id="PTHR32059">
    <property type="entry name" value="RAB11-BINDING PROTEIN RELCH"/>
    <property type="match status" value="1"/>
</dbReference>
<dbReference type="FunCoup" id="A0A151ZH20">
    <property type="interactions" value="254"/>
</dbReference>
<dbReference type="AlphaFoldDB" id="A0A151ZH20"/>
<dbReference type="OMA" id="RQDLNCA"/>
<dbReference type="GO" id="GO:0032367">
    <property type="term" value="P:intracellular cholesterol transport"/>
    <property type="evidence" value="ECO:0007669"/>
    <property type="project" value="InterPro"/>
</dbReference>
<feature type="region of interest" description="Disordered" evidence="2">
    <location>
        <begin position="681"/>
        <end position="702"/>
    </location>
</feature>
<feature type="compositionally biased region" description="Polar residues" evidence="2">
    <location>
        <begin position="275"/>
        <end position="294"/>
    </location>
</feature>
<name>A0A151ZH20_TIELA</name>
<feature type="compositionally biased region" description="Polar residues" evidence="2">
    <location>
        <begin position="1082"/>
        <end position="1103"/>
    </location>
</feature>
<accession>A0A151ZH20</accession>
<dbReference type="SUPFAM" id="SSF48371">
    <property type="entry name" value="ARM repeat"/>
    <property type="match status" value="1"/>
</dbReference>
<dbReference type="InterPro" id="IPR011989">
    <property type="entry name" value="ARM-like"/>
</dbReference>
<proteinExistence type="predicted"/>
<evidence type="ECO:0000313" key="4">
    <source>
        <dbReference type="Proteomes" id="UP000076078"/>
    </source>
</evidence>
<dbReference type="GO" id="GO:0055037">
    <property type="term" value="C:recycling endosome"/>
    <property type="evidence" value="ECO:0007669"/>
    <property type="project" value="TreeGrafter"/>
</dbReference>
<evidence type="ECO:0000256" key="1">
    <source>
        <dbReference type="SAM" id="Coils"/>
    </source>
</evidence>
<dbReference type="PROSITE" id="PS50896">
    <property type="entry name" value="LISH"/>
    <property type="match status" value="1"/>
</dbReference>
<keyword evidence="1" id="KW-0175">Coiled coil</keyword>
<dbReference type="InterPro" id="IPR040362">
    <property type="entry name" value="RELCH"/>
</dbReference>
<dbReference type="OrthoDB" id="1695393at2759"/>
<dbReference type="GO" id="GO:0005802">
    <property type="term" value="C:trans-Golgi network"/>
    <property type="evidence" value="ECO:0007669"/>
    <property type="project" value="InterPro"/>
</dbReference>
<feature type="region of interest" description="Disordered" evidence="2">
    <location>
        <begin position="98"/>
        <end position="132"/>
    </location>
</feature>
<feature type="compositionally biased region" description="Low complexity" evidence="2">
    <location>
        <begin position="296"/>
        <end position="316"/>
    </location>
</feature>
<feature type="region of interest" description="Disordered" evidence="2">
    <location>
        <begin position="275"/>
        <end position="317"/>
    </location>
</feature>
<dbReference type="Proteomes" id="UP000076078">
    <property type="component" value="Unassembled WGS sequence"/>
</dbReference>
<sequence length="1128" mass="128080">MKEDIAKFLLSKGYYLTALEFYQELLEDDGTELESLKQYFSNQAPTDRLDNNNQIFNHKSSTPTTTNNNNNNSAEKQRISSLEQELKHAKEEINKLRSQQITSNNGQQQVKSPTVSNSNTSDSISSSISQEDKETLKQLSKEKIKSHELKILNYLTKQYLIKNNYSLTAVSLSEETEEDYRQWSDLKINGVEPPSILTMYRYFFENGDAGIQGAISKAMGEISKLKKDLLDTESNWRESKKKLQLLQKEKDDLSDKNKEYEQRFEDISKRFKSGQNDITSSTSNLLSSPILKSQDTSKNSNTTSNQHSTTTTTTTTVKSEINQDNLSVMRKTFRSLIEKRRQTVAFRIVSNNIDDESEISLRVAEEVDRIRTLESDNQSIVKIVADSLPHIAKGVLINKREELIPLILIVIYNHPDENVRFSLTKFLFNLNKKPNEVQRHVIMRGCMQLASIIGPARTETEILSQCWEMLTEKHPEKRVLVADSCGCLAQFVNAELRLSLILSILQRLGEDKSKLVKEAVAKNFSLLINFFESSDKYQQVEESFKKLLYDQDVEVQVAARSYFLPSLANWADLLESLNSRLANMLLTELYNILSKYMSQKDEVKIQESDIIKTDQLLLCLSDIIPRIYQSIVASSPFVTEKDAKSIETEYNKQEALYQFQLTNYSSTNNINSSQSIMNINNENINNNNNSSNSSDNNENRNSTNIVTNSSIRIAILGDQEIQKLTVAFEQYIQSMVTNDVPQSWNSLEWIANDFLSKLIKIISCIPLYNNILIIQLSKTINKFCLTFGQTFTKKIVKNAFLRELQKDPKSEETKKYRVLSVFTAGVLTTLPSSELLNFLKDIIVLISMEEKGWVHQNILSLVKCLELLCNNVFDRKKEVCEAISDLTANPANPVRTCILNLLRVTIPLFKPDQISGSVVPSLVMMSTDPDRSVRYVCLGSAAVAISNLQDQVSIDRLAISIEKILEDKNHNLEVEFVKSMTKIIPTVQNRFRESFILPKILDFARKNNHNPSNENRSEMSQILFDSARAYLALSTSSSAAMNSANAIQLLKLILNDAELHDNTFKTMVQTMLADLEHHNSAGVASTSSTPPKKVNSSTSTGNLLNKIEPPNLSNLNFKNWGWKNTNNK</sequence>
<feature type="compositionally biased region" description="Low complexity" evidence="2">
    <location>
        <begin position="116"/>
        <end position="129"/>
    </location>
</feature>
<organism evidence="3 4">
    <name type="scientific">Tieghemostelium lacteum</name>
    <name type="common">Slime mold</name>
    <name type="synonym">Dictyostelium lacteum</name>
    <dbReference type="NCBI Taxonomy" id="361077"/>
    <lineage>
        <taxon>Eukaryota</taxon>
        <taxon>Amoebozoa</taxon>
        <taxon>Evosea</taxon>
        <taxon>Eumycetozoa</taxon>
        <taxon>Dictyostelia</taxon>
        <taxon>Dictyosteliales</taxon>
        <taxon>Raperosteliaceae</taxon>
        <taxon>Tieghemostelium</taxon>
    </lineage>
</organism>
<reference evidence="3 4" key="1">
    <citation type="submission" date="2015-12" db="EMBL/GenBank/DDBJ databases">
        <title>Dictyostelia acquired genes for synthesis and detection of signals that induce cell-type specialization by lateral gene transfer from prokaryotes.</title>
        <authorList>
            <person name="Gloeckner G."/>
            <person name="Schaap P."/>
        </authorList>
    </citation>
    <scope>NUCLEOTIDE SEQUENCE [LARGE SCALE GENOMIC DNA]</scope>
    <source>
        <strain evidence="3 4">TK</strain>
    </source>
</reference>
<evidence type="ECO:0000313" key="3">
    <source>
        <dbReference type="EMBL" id="KYQ93225.1"/>
    </source>
</evidence>
<feature type="compositionally biased region" description="Low complexity" evidence="2">
    <location>
        <begin position="60"/>
        <end position="73"/>
    </location>
</feature>
<keyword evidence="4" id="KW-1185">Reference proteome</keyword>
<feature type="compositionally biased region" description="Polar residues" evidence="2">
    <location>
        <begin position="44"/>
        <end position="59"/>
    </location>
</feature>
<feature type="region of interest" description="Disordered" evidence="2">
    <location>
        <begin position="44"/>
        <end position="86"/>
    </location>
</feature>
<feature type="coiled-coil region" evidence="1">
    <location>
        <begin position="215"/>
        <end position="270"/>
    </location>
</feature>
<dbReference type="PANTHER" id="PTHR32059:SF0">
    <property type="entry name" value="RAB11-BINDING PROTEIN RELCH"/>
    <property type="match status" value="1"/>
</dbReference>
<protein>
    <submittedName>
        <fullName evidence="3">Uncharacterized protein</fullName>
    </submittedName>
</protein>
<dbReference type="InterPro" id="IPR006594">
    <property type="entry name" value="LisH"/>
</dbReference>
<comment type="caution">
    <text evidence="3">The sequence shown here is derived from an EMBL/GenBank/DDBJ whole genome shotgun (WGS) entry which is preliminary data.</text>
</comment>